<reference evidence="3 4" key="1">
    <citation type="submission" date="2023-12" db="EMBL/GenBank/DDBJ databases">
        <title>the genome sequence of Hyalangium sp. s54d21.</title>
        <authorList>
            <person name="Zhang X."/>
        </authorList>
    </citation>
    <scope>NUCLEOTIDE SEQUENCE [LARGE SCALE GENOMIC DNA]</scope>
    <source>
        <strain evidence="4">s54d21</strain>
    </source>
</reference>
<evidence type="ECO:0000313" key="4">
    <source>
        <dbReference type="Proteomes" id="UP001291309"/>
    </source>
</evidence>
<feature type="domain" description="DUF5683" evidence="2">
    <location>
        <begin position="3"/>
        <end position="67"/>
    </location>
</feature>
<dbReference type="RefSeq" id="WP_321551009.1">
    <property type="nucleotide sequence ID" value="NZ_JAXIVS010000019.1"/>
</dbReference>
<protein>
    <submittedName>
        <fullName evidence="3">DUF5683 domain-containing protein</fullName>
    </submittedName>
</protein>
<dbReference type="EMBL" id="JAXIVS010000019">
    <property type="protein sequence ID" value="MDY7232297.1"/>
    <property type="molecule type" value="Genomic_DNA"/>
</dbReference>
<evidence type="ECO:0000256" key="1">
    <source>
        <dbReference type="SAM" id="Phobius"/>
    </source>
</evidence>
<proteinExistence type="predicted"/>
<keyword evidence="4" id="KW-1185">Reference proteome</keyword>
<evidence type="ECO:0000259" key="2">
    <source>
        <dbReference type="Pfam" id="PF18935"/>
    </source>
</evidence>
<gene>
    <name evidence="3" type="ORF">SYV04_38265</name>
</gene>
<evidence type="ECO:0000313" key="3">
    <source>
        <dbReference type="EMBL" id="MDY7232297.1"/>
    </source>
</evidence>
<dbReference type="InterPro" id="IPR043738">
    <property type="entry name" value="DUF5683"/>
</dbReference>
<keyword evidence="1" id="KW-0472">Membrane</keyword>
<sequence>MSRPGAAALLSFLIPGVGQIYNGDILRGVFWLIITPGFWVGTGGLLGWVCHIIAAATAYNRAEDKERARLPAWRTEVS</sequence>
<keyword evidence="1" id="KW-0812">Transmembrane</keyword>
<organism evidence="3 4">
    <name type="scientific">Hyalangium rubrum</name>
    <dbReference type="NCBI Taxonomy" id="3103134"/>
    <lineage>
        <taxon>Bacteria</taxon>
        <taxon>Pseudomonadati</taxon>
        <taxon>Myxococcota</taxon>
        <taxon>Myxococcia</taxon>
        <taxon>Myxococcales</taxon>
        <taxon>Cystobacterineae</taxon>
        <taxon>Archangiaceae</taxon>
        <taxon>Hyalangium</taxon>
    </lineage>
</organism>
<dbReference type="Pfam" id="PF18935">
    <property type="entry name" value="DUF5683"/>
    <property type="match status" value="1"/>
</dbReference>
<comment type="caution">
    <text evidence="3">The sequence shown here is derived from an EMBL/GenBank/DDBJ whole genome shotgun (WGS) entry which is preliminary data.</text>
</comment>
<name>A0ABU5HGK7_9BACT</name>
<keyword evidence="1" id="KW-1133">Transmembrane helix</keyword>
<dbReference type="Proteomes" id="UP001291309">
    <property type="component" value="Unassembled WGS sequence"/>
</dbReference>
<accession>A0ABU5HGK7</accession>
<feature type="transmembrane region" description="Helical" evidence="1">
    <location>
        <begin position="28"/>
        <end position="59"/>
    </location>
</feature>